<organism evidence="3 4">
    <name type="scientific">Sedimentibacter saalensis</name>
    <dbReference type="NCBI Taxonomy" id="130788"/>
    <lineage>
        <taxon>Bacteria</taxon>
        <taxon>Bacillati</taxon>
        <taxon>Bacillota</taxon>
        <taxon>Tissierellia</taxon>
        <taxon>Sedimentibacter</taxon>
    </lineage>
</organism>
<evidence type="ECO:0000256" key="2">
    <source>
        <dbReference type="SAM" id="Phobius"/>
    </source>
</evidence>
<dbReference type="EMBL" id="VLKH01000005">
    <property type="protein sequence ID" value="TWH79776.1"/>
    <property type="molecule type" value="Genomic_DNA"/>
</dbReference>
<keyword evidence="2" id="KW-0472">Membrane</keyword>
<keyword evidence="4" id="KW-1185">Reference proteome</keyword>
<keyword evidence="2" id="KW-1133">Transmembrane helix</keyword>
<sequence length="163" mass="18069">MKTIINAIRDFIYNITDYGLIIVVIVVMVLILGWRFDILFNRGIEKDKLSDLPQIIAEEEYNNSKNPQTPDDPDDAENPEKPEGETPDTPAPSGLIATVEIPEGSFPSSIAKILQSSNLISDTNEFLNRSVELGLDTKLRSGTYEIEVGTSLDDIIKIIANAY</sequence>
<dbReference type="Proteomes" id="UP000315343">
    <property type="component" value="Unassembled WGS sequence"/>
</dbReference>
<proteinExistence type="predicted"/>
<reference evidence="3 4" key="1">
    <citation type="submission" date="2019-07" db="EMBL/GenBank/DDBJ databases">
        <title>Genomic Encyclopedia of Type Strains, Phase I: the one thousand microbial genomes (KMG-I) project.</title>
        <authorList>
            <person name="Kyrpides N."/>
        </authorList>
    </citation>
    <scope>NUCLEOTIDE SEQUENCE [LARGE SCALE GENOMIC DNA]</scope>
    <source>
        <strain evidence="3 4">DSM 13558</strain>
    </source>
</reference>
<feature type="transmembrane region" description="Helical" evidence="2">
    <location>
        <begin position="18"/>
        <end position="36"/>
    </location>
</feature>
<accession>A0A562J9C6</accession>
<dbReference type="AlphaFoldDB" id="A0A562J9C6"/>
<evidence type="ECO:0000256" key="1">
    <source>
        <dbReference type="SAM" id="MobiDB-lite"/>
    </source>
</evidence>
<evidence type="ECO:0000313" key="4">
    <source>
        <dbReference type="Proteomes" id="UP000315343"/>
    </source>
</evidence>
<dbReference type="RefSeq" id="WP_145083041.1">
    <property type="nucleotide sequence ID" value="NZ_DAMBUX010000001.1"/>
</dbReference>
<gene>
    <name evidence="3" type="ORF">LY60_02095</name>
</gene>
<keyword evidence="2" id="KW-0812">Transmembrane</keyword>
<protein>
    <recommendedName>
        <fullName evidence="5">YceG-like family protein</fullName>
    </recommendedName>
</protein>
<name>A0A562J9C6_9FIRM</name>
<dbReference type="Gene3D" id="3.30.1490.480">
    <property type="entry name" value="Endolytic murein transglycosylase"/>
    <property type="match status" value="1"/>
</dbReference>
<evidence type="ECO:0008006" key="5">
    <source>
        <dbReference type="Google" id="ProtNLM"/>
    </source>
</evidence>
<feature type="region of interest" description="Disordered" evidence="1">
    <location>
        <begin position="58"/>
        <end position="95"/>
    </location>
</feature>
<dbReference type="OrthoDB" id="1708369at2"/>
<comment type="caution">
    <text evidence="3">The sequence shown here is derived from an EMBL/GenBank/DDBJ whole genome shotgun (WGS) entry which is preliminary data.</text>
</comment>
<evidence type="ECO:0000313" key="3">
    <source>
        <dbReference type="EMBL" id="TWH79776.1"/>
    </source>
</evidence>